<dbReference type="AlphaFoldDB" id="A0A8K1CPL6"/>
<evidence type="ECO:0000313" key="3">
    <source>
        <dbReference type="Proteomes" id="UP000794436"/>
    </source>
</evidence>
<dbReference type="Proteomes" id="UP000794436">
    <property type="component" value="Unassembled WGS sequence"/>
</dbReference>
<reference evidence="2" key="1">
    <citation type="submission" date="2019-03" db="EMBL/GenBank/DDBJ databases">
        <title>Long read genome sequence of the mycoparasitic Pythium oligandrum ATCC 38472 isolated from sugarbeet rhizosphere.</title>
        <authorList>
            <person name="Gaulin E."/>
        </authorList>
    </citation>
    <scope>NUCLEOTIDE SEQUENCE</scope>
    <source>
        <strain evidence="2">ATCC 38472_TT</strain>
    </source>
</reference>
<dbReference type="OrthoDB" id="67155at2759"/>
<accession>A0A8K1CPL6</accession>
<evidence type="ECO:0000313" key="2">
    <source>
        <dbReference type="EMBL" id="TMW67284.1"/>
    </source>
</evidence>
<dbReference type="PANTHER" id="PTHR12771:SF56">
    <property type="entry name" value="CED-12"/>
    <property type="match status" value="1"/>
</dbReference>
<name>A0A8K1CPL6_PYTOL</name>
<dbReference type="InterPro" id="IPR050868">
    <property type="entry name" value="ELMO_domain-containing"/>
</dbReference>
<dbReference type="PROSITE" id="PS51335">
    <property type="entry name" value="ELMO"/>
    <property type="match status" value="1"/>
</dbReference>
<organism evidence="2 3">
    <name type="scientific">Pythium oligandrum</name>
    <name type="common">Mycoparasitic fungus</name>
    <dbReference type="NCBI Taxonomy" id="41045"/>
    <lineage>
        <taxon>Eukaryota</taxon>
        <taxon>Sar</taxon>
        <taxon>Stramenopiles</taxon>
        <taxon>Oomycota</taxon>
        <taxon>Peronosporomycetes</taxon>
        <taxon>Pythiales</taxon>
        <taxon>Pythiaceae</taxon>
        <taxon>Pythium</taxon>
    </lineage>
</organism>
<protein>
    <recommendedName>
        <fullName evidence="1">ELMO domain-containing protein</fullName>
    </recommendedName>
</protein>
<dbReference type="PANTHER" id="PTHR12771">
    <property type="entry name" value="ENGULFMENT AND CELL MOTILITY"/>
    <property type="match status" value="1"/>
</dbReference>
<sequence length="393" mass="44895">MTMDATRPLLAGDKEDFVEQTNGHYTNGTHHTSVALLLDDDDTHTSTCCTSCWRVLCCGRRSSSPSSGYKELSSRRDRLLSNGTASSTGSSNGYPRSYCGTGAYETPRDDDDESLCGAWACWKWIFPDRITDYEDFVGSETLGEIYFIRQKTREFFEPANAEDNEMVHNLWNALFPTLPYDGRVNPRWRDIGFQNDDPASDFRASGRFALKMLLYFSEHMNDEFKRLVRENRFPVCLCALNVVEMMLIHLNLKDPLPMVCPCCGTENAELETSHPSRDRPELQGFVSILADCTWSSASNQFNYAAEWPVEVAFAQVFMHAMIVLDSVWRQMLQRDPTTTLMHFREALLETRQKTLAFLARRNTPVNLVELQAWSTRQLAAIQRQPKHSSRTCL</sequence>
<dbReference type="InterPro" id="IPR006816">
    <property type="entry name" value="ELMO_dom"/>
</dbReference>
<gene>
    <name evidence="2" type="ORF">Poli38472_012400</name>
</gene>
<dbReference type="Pfam" id="PF04727">
    <property type="entry name" value="ELMO_CED12"/>
    <property type="match status" value="1"/>
</dbReference>
<evidence type="ECO:0000259" key="1">
    <source>
        <dbReference type="PROSITE" id="PS51335"/>
    </source>
</evidence>
<dbReference type="EMBL" id="SPLM01000005">
    <property type="protein sequence ID" value="TMW67284.1"/>
    <property type="molecule type" value="Genomic_DNA"/>
</dbReference>
<comment type="caution">
    <text evidence="2">The sequence shown here is derived from an EMBL/GenBank/DDBJ whole genome shotgun (WGS) entry which is preliminary data.</text>
</comment>
<feature type="domain" description="ELMO" evidence="1">
    <location>
        <begin position="162"/>
        <end position="358"/>
    </location>
</feature>
<keyword evidence="3" id="KW-1185">Reference proteome</keyword>
<proteinExistence type="predicted"/>